<sequence>MEDGFAEEEERLVNQEPQCLDKISNRTPSRAKQIACINDKNNLHLKPPLPFNALRTTRSVFTSSFPFLLDLPKSGAFALSNGRFSRNSRTLQLLKTSSAMAIQALLSFKTKESKSEIAYLISSLPSVHQGLNTIFNQVYNYNNHLMPQSVSRIRITLAIISVLFWMSFRLTRGPKIRNGKIFFLGLMGMARDKSETAKRASGM</sequence>
<evidence type="ECO:0000313" key="1">
    <source>
        <dbReference type="EMBL" id="KAF3585677.1"/>
    </source>
</evidence>
<name>A0A8S9RY02_BRACR</name>
<organism evidence="1 2">
    <name type="scientific">Brassica cretica</name>
    <name type="common">Mustard</name>
    <dbReference type="NCBI Taxonomy" id="69181"/>
    <lineage>
        <taxon>Eukaryota</taxon>
        <taxon>Viridiplantae</taxon>
        <taxon>Streptophyta</taxon>
        <taxon>Embryophyta</taxon>
        <taxon>Tracheophyta</taxon>
        <taxon>Spermatophyta</taxon>
        <taxon>Magnoliopsida</taxon>
        <taxon>eudicotyledons</taxon>
        <taxon>Gunneridae</taxon>
        <taxon>Pentapetalae</taxon>
        <taxon>rosids</taxon>
        <taxon>malvids</taxon>
        <taxon>Brassicales</taxon>
        <taxon>Brassicaceae</taxon>
        <taxon>Brassiceae</taxon>
        <taxon>Brassica</taxon>
    </lineage>
</organism>
<protein>
    <submittedName>
        <fullName evidence="1">Uncharacterized protein</fullName>
    </submittedName>
</protein>
<dbReference type="AlphaFoldDB" id="A0A8S9RY02"/>
<dbReference type="EMBL" id="QGKX02000088">
    <property type="protein sequence ID" value="KAF3585677.1"/>
    <property type="molecule type" value="Genomic_DNA"/>
</dbReference>
<comment type="caution">
    <text evidence="1">The sequence shown here is derived from an EMBL/GenBank/DDBJ whole genome shotgun (WGS) entry which is preliminary data.</text>
</comment>
<proteinExistence type="predicted"/>
<gene>
    <name evidence="1" type="ORF">F2Q69_00030157</name>
</gene>
<evidence type="ECO:0000313" key="2">
    <source>
        <dbReference type="Proteomes" id="UP000712600"/>
    </source>
</evidence>
<accession>A0A8S9RY02</accession>
<reference evidence="1" key="1">
    <citation type="submission" date="2019-12" db="EMBL/GenBank/DDBJ databases">
        <title>Genome sequencing and annotation of Brassica cretica.</title>
        <authorList>
            <person name="Studholme D.J."/>
            <person name="Sarris P."/>
        </authorList>
    </citation>
    <scope>NUCLEOTIDE SEQUENCE</scope>
    <source>
        <strain evidence="1">PFS-109/04</strain>
        <tissue evidence="1">Leaf</tissue>
    </source>
</reference>
<dbReference type="Proteomes" id="UP000712600">
    <property type="component" value="Unassembled WGS sequence"/>
</dbReference>